<gene>
    <name evidence="1" type="ORF">Scani_71040</name>
</gene>
<accession>A0A640SL17</accession>
<reference evidence="1 2" key="1">
    <citation type="submission" date="2019-12" db="EMBL/GenBank/DDBJ databases">
        <title>Whole genome shotgun sequence of Streptomyces caniferus NBRC 15389.</title>
        <authorList>
            <person name="Ichikawa N."/>
            <person name="Kimura A."/>
            <person name="Kitahashi Y."/>
            <person name="Komaki H."/>
            <person name="Tamura T."/>
        </authorList>
    </citation>
    <scope>NUCLEOTIDE SEQUENCE [LARGE SCALE GENOMIC DNA]</scope>
    <source>
        <strain evidence="1 2">NBRC 15389</strain>
    </source>
</reference>
<dbReference type="Proteomes" id="UP000435837">
    <property type="component" value="Unassembled WGS sequence"/>
</dbReference>
<name>A0A640SL17_9ACTN</name>
<protein>
    <submittedName>
        <fullName evidence="1">Uncharacterized protein</fullName>
    </submittedName>
</protein>
<proteinExistence type="predicted"/>
<dbReference type="EMBL" id="BLIN01000005">
    <property type="protein sequence ID" value="GFE10836.1"/>
    <property type="molecule type" value="Genomic_DNA"/>
</dbReference>
<organism evidence="1 2">
    <name type="scientific">Streptomyces caniferus</name>
    <dbReference type="NCBI Taxonomy" id="285557"/>
    <lineage>
        <taxon>Bacteria</taxon>
        <taxon>Bacillati</taxon>
        <taxon>Actinomycetota</taxon>
        <taxon>Actinomycetes</taxon>
        <taxon>Kitasatosporales</taxon>
        <taxon>Streptomycetaceae</taxon>
        <taxon>Streptomyces</taxon>
    </lineage>
</organism>
<sequence>MARDAGLGKSGTGWCGEGQQGLSLARCPNGVEECAVEAMSGDCGNVPPGGMPVRLASRWVGCWTGAGRWAESATALASRRRQGEVEGPKGGGRGPGWLPAFGCWGGASQARQGYTVRLTRKVVALPLPEWARSVSGAVRALAVTGVETK</sequence>
<evidence type="ECO:0000313" key="2">
    <source>
        <dbReference type="Proteomes" id="UP000435837"/>
    </source>
</evidence>
<comment type="caution">
    <text evidence="1">The sequence shown here is derived from an EMBL/GenBank/DDBJ whole genome shotgun (WGS) entry which is preliminary data.</text>
</comment>
<evidence type="ECO:0000313" key="1">
    <source>
        <dbReference type="EMBL" id="GFE10836.1"/>
    </source>
</evidence>
<dbReference type="AlphaFoldDB" id="A0A640SL17"/>